<keyword evidence="2" id="KW-0732">Signal</keyword>
<feature type="compositionally biased region" description="Low complexity" evidence="1">
    <location>
        <begin position="35"/>
        <end position="45"/>
    </location>
</feature>
<feature type="region of interest" description="Disordered" evidence="1">
    <location>
        <begin position="30"/>
        <end position="64"/>
    </location>
</feature>
<dbReference type="EMBL" id="JACHZG010000001">
    <property type="protein sequence ID" value="MBB3325582.1"/>
    <property type="molecule type" value="Genomic_DNA"/>
</dbReference>
<accession>A0A7W5P5R8</accession>
<gene>
    <name evidence="3" type="ORF">FHX39_000526</name>
</gene>
<protein>
    <submittedName>
        <fullName evidence="3">Uncharacterized protein</fullName>
    </submittedName>
</protein>
<comment type="caution">
    <text evidence="3">The sequence shown here is derived from an EMBL/GenBank/DDBJ whole genome shotgun (WGS) entry which is preliminary data.</text>
</comment>
<dbReference type="RefSeq" id="WP_183336570.1">
    <property type="nucleotide sequence ID" value="NZ_JACHZG010000001.1"/>
</dbReference>
<evidence type="ECO:0000256" key="2">
    <source>
        <dbReference type="SAM" id="SignalP"/>
    </source>
</evidence>
<feature type="signal peptide" evidence="2">
    <location>
        <begin position="1"/>
        <end position="27"/>
    </location>
</feature>
<feature type="chain" id="PRO_5030561709" evidence="2">
    <location>
        <begin position="28"/>
        <end position="158"/>
    </location>
</feature>
<dbReference type="Proteomes" id="UP000565572">
    <property type="component" value="Unassembled WGS sequence"/>
</dbReference>
<name>A0A7W5P5R8_9ACTN</name>
<organism evidence="3 4">
    <name type="scientific">Microlunatus antarcticus</name>
    <dbReference type="NCBI Taxonomy" id="53388"/>
    <lineage>
        <taxon>Bacteria</taxon>
        <taxon>Bacillati</taxon>
        <taxon>Actinomycetota</taxon>
        <taxon>Actinomycetes</taxon>
        <taxon>Propionibacteriales</taxon>
        <taxon>Propionibacteriaceae</taxon>
        <taxon>Microlunatus</taxon>
    </lineage>
</organism>
<evidence type="ECO:0000313" key="4">
    <source>
        <dbReference type="Proteomes" id="UP000565572"/>
    </source>
</evidence>
<keyword evidence="4" id="KW-1185">Reference proteome</keyword>
<proteinExistence type="predicted"/>
<evidence type="ECO:0000313" key="3">
    <source>
        <dbReference type="EMBL" id="MBB3325582.1"/>
    </source>
</evidence>
<dbReference type="PROSITE" id="PS51257">
    <property type="entry name" value="PROKAR_LIPOPROTEIN"/>
    <property type="match status" value="1"/>
</dbReference>
<dbReference type="AlphaFoldDB" id="A0A7W5P5R8"/>
<evidence type="ECO:0000256" key="1">
    <source>
        <dbReference type="SAM" id="MobiDB-lite"/>
    </source>
</evidence>
<sequence length="158" mass="15701">MITSGRTKDLAALAAATALLVAGLAGCSSDKQEPAADAPAPAPAASSTGVISPPKLTTVPTLSKPKGIAADTTMTGCSAAKGPVEATGTVKNTGDDKSDLVVVVSWIVPQGSDVVARGVAVVKDAEPGSSHDWKVASNVKIDQQVQCVLSARRGAIKG</sequence>
<reference evidence="3 4" key="1">
    <citation type="submission" date="2020-08" db="EMBL/GenBank/DDBJ databases">
        <title>Sequencing the genomes of 1000 actinobacteria strains.</title>
        <authorList>
            <person name="Klenk H.-P."/>
        </authorList>
    </citation>
    <scope>NUCLEOTIDE SEQUENCE [LARGE SCALE GENOMIC DNA]</scope>
    <source>
        <strain evidence="3 4">DSM 11053</strain>
    </source>
</reference>